<organism evidence="2 3">
    <name type="scientific">Sorghum bicolor</name>
    <name type="common">Sorghum</name>
    <name type="synonym">Sorghum vulgare</name>
    <dbReference type="NCBI Taxonomy" id="4558"/>
    <lineage>
        <taxon>Eukaryota</taxon>
        <taxon>Viridiplantae</taxon>
        <taxon>Streptophyta</taxon>
        <taxon>Embryophyta</taxon>
        <taxon>Tracheophyta</taxon>
        <taxon>Spermatophyta</taxon>
        <taxon>Magnoliopsida</taxon>
        <taxon>Liliopsida</taxon>
        <taxon>Poales</taxon>
        <taxon>Poaceae</taxon>
        <taxon>PACMAD clade</taxon>
        <taxon>Panicoideae</taxon>
        <taxon>Andropogonodae</taxon>
        <taxon>Andropogoneae</taxon>
        <taxon>Sorghinae</taxon>
        <taxon>Sorghum</taxon>
    </lineage>
</organism>
<dbReference type="EMBL" id="CM000763">
    <property type="protein sequence ID" value="KXG29767.1"/>
    <property type="molecule type" value="Genomic_DNA"/>
</dbReference>
<evidence type="ECO:0000256" key="1">
    <source>
        <dbReference type="SAM" id="MobiDB-lite"/>
    </source>
</evidence>
<feature type="region of interest" description="Disordered" evidence="1">
    <location>
        <begin position="19"/>
        <end position="98"/>
    </location>
</feature>
<evidence type="ECO:0000313" key="3">
    <source>
        <dbReference type="Proteomes" id="UP000000768"/>
    </source>
</evidence>
<evidence type="ECO:0000313" key="2">
    <source>
        <dbReference type="EMBL" id="KXG29767.1"/>
    </source>
</evidence>
<reference evidence="2 3" key="1">
    <citation type="journal article" date="2009" name="Nature">
        <title>The Sorghum bicolor genome and the diversification of grasses.</title>
        <authorList>
            <person name="Paterson A.H."/>
            <person name="Bowers J.E."/>
            <person name="Bruggmann R."/>
            <person name="Dubchak I."/>
            <person name="Grimwood J."/>
            <person name="Gundlach H."/>
            <person name="Haberer G."/>
            <person name="Hellsten U."/>
            <person name="Mitros T."/>
            <person name="Poliakov A."/>
            <person name="Schmutz J."/>
            <person name="Spannagl M."/>
            <person name="Tang H."/>
            <person name="Wang X."/>
            <person name="Wicker T."/>
            <person name="Bharti A.K."/>
            <person name="Chapman J."/>
            <person name="Feltus F.A."/>
            <person name="Gowik U."/>
            <person name="Grigoriev I.V."/>
            <person name="Lyons E."/>
            <person name="Maher C.A."/>
            <person name="Martis M."/>
            <person name="Narechania A."/>
            <person name="Otillar R.P."/>
            <person name="Penning B.W."/>
            <person name="Salamov A.A."/>
            <person name="Wang Y."/>
            <person name="Zhang L."/>
            <person name="Carpita N.C."/>
            <person name="Freeling M."/>
            <person name="Gingle A.R."/>
            <person name="Hash C.T."/>
            <person name="Keller B."/>
            <person name="Klein P."/>
            <person name="Kresovich S."/>
            <person name="McCann M.C."/>
            <person name="Ming R."/>
            <person name="Peterson D.G."/>
            <person name="Mehboob-ur-Rahman"/>
            <person name="Ware D."/>
            <person name="Westhoff P."/>
            <person name="Mayer K.F."/>
            <person name="Messing J."/>
            <person name="Rokhsar D.S."/>
        </authorList>
    </citation>
    <scope>NUCLEOTIDE SEQUENCE [LARGE SCALE GENOMIC DNA]</scope>
    <source>
        <strain evidence="3">cv. BTx623</strain>
    </source>
</reference>
<dbReference type="InParanoid" id="A0A194YNJ1"/>
<sequence>MDHNLRRKTAQWKDKIARLASSPAGCSRSSHCSRQPPQPQPMPFAICQAGRGRNRQSTTAGWVRNKPPKRHQRSRLEPRYSGRRNGPPPLRSLRDSGAVWPGSSLLTRDFRIWLFALARE</sequence>
<dbReference type="Proteomes" id="UP000000768">
    <property type="component" value="Chromosome 4"/>
</dbReference>
<gene>
    <name evidence="2" type="ORF">SORBI_3004G087900</name>
</gene>
<proteinExistence type="predicted"/>
<dbReference type="AlphaFoldDB" id="A0A194YNJ1"/>
<reference evidence="3" key="2">
    <citation type="journal article" date="2018" name="Plant J.">
        <title>The Sorghum bicolor reference genome: improved assembly, gene annotations, a transcriptome atlas, and signatures of genome organization.</title>
        <authorList>
            <person name="McCormick R.F."/>
            <person name="Truong S.K."/>
            <person name="Sreedasyam A."/>
            <person name="Jenkins J."/>
            <person name="Shu S."/>
            <person name="Sims D."/>
            <person name="Kennedy M."/>
            <person name="Amirebrahimi M."/>
            <person name="Weers B.D."/>
            <person name="McKinley B."/>
            <person name="Mattison A."/>
            <person name="Morishige D.T."/>
            <person name="Grimwood J."/>
            <person name="Schmutz J."/>
            <person name="Mullet J.E."/>
        </authorList>
    </citation>
    <scope>NUCLEOTIDE SEQUENCE [LARGE SCALE GENOMIC DNA]</scope>
    <source>
        <strain evidence="3">cv. BTx623</strain>
    </source>
</reference>
<dbReference type="Gramene" id="KXG29767">
    <property type="protein sequence ID" value="KXG29767"/>
    <property type="gene ID" value="SORBI_3004G087900"/>
</dbReference>
<protein>
    <submittedName>
        <fullName evidence="2">Uncharacterized protein</fullName>
    </submittedName>
</protein>
<accession>A0A194YNJ1</accession>
<name>A0A194YNJ1_SORBI</name>
<keyword evidence="3" id="KW-1185">Reference proteome</keyword>